<dbReference type="PIRSF" id="PIRSF016897">
    <property type="entry name" value="GlpP"/>
    <property type="match status" value="1"/>
</dbReference>
<dbReference type="EMBL" id="RHIB01000001">
    <property type="protein sequence ID" value="RNA68518.1"/>
    <property type="molecule type" value="Genomic_DNA"/>
</dbReference>
<dbReference type="Pfam" id="PF04309">
    <property type="entry name" value="G3P_antiterm"/>
    <property type="match status" value="1"/>
</dbReference>
<keyword evidence="3" id="KW-1185">Reference proteome</keyword>
<reference evidence="2 3" key="1">
    <citation type="submission" date="2018-10" db="EMBL/GenBank/DDBJ databases">
        <title>Bacillus Keqinensis sp. nov., a moderately halophilic bacterium isolated from a saline-alkaline lake.</title>
        <authorList>
            <person name="Wang H."/>
        </authorList>
    </citation>
    <scope>NUCLEOTIDE SEQUENCE [LARGE SCALE GENOMIC DNA]</scope>
    <source>
        <strain evidence="2 3">KQ-3</strain>
    </source>
</reference>
<protein>
    <recommendedName>
        <fullName evidence="1">Glycerol uptake operon antiterminator regulatory protein</fullName>
    </recommendedName>
</protein>
<keyword evidence="1" id="KW-0804">Transcription</keyword>
<dbReference type="PANTHER" id="PTHR35787:SF1">
    <property type="entry name" value="GLYCEROL UPTAKE OPERON ANTITERMINATOR REGULATORY PROTEIN"/>
    <property type="match status" value="1"/>
</dbReference>
<dbReference type="GO" id="GO:0001072">
    <property type="term" value="F:transcription antitermination factor activity, RNA binding"/>
    <property type="evidence" value="ECO:0007669"/>
    <property type="project" value="TreeGrafter"/>
</dbReference>
<dbReference type="InterPro" id="IPR013785">
    <property type="entry name" value="Aldolase_TIM"/>
</dbReference>
<keyword evidence="1" id="KW-0805">Transcription regulation</keyword>
<dbReference type="GO" id="GO:0003723">
    <property type="term" value="F:RNA binding"/>
    <property type="evidence" value="ECO:0007669"/>
    <property type="project" value="UniProtKB-KW"/>
</dbReference>
<sequence length="186" mass="20840">MNDSKQTVLPAIRQLKDFDWLLRSPYETIILLESHIGQLRSIVTTAKRANKKMFIHADLVHGLKSDDYGADFLCQDIKVDGLISTRKNMVLKAKKQGISAIQRLFLLDSLALEASYKKIELTKPDYIEVLPGVVPHLIEEITARTQTPVIAGGLIRTKEDAETALKAGAASVTTSNKELWKHYIEK</sequence>
<comment type="caution">
    <text evidence="2">The sequence shown here is derived from an EMBL/GenBank/DDBJ whole genome shotgun (WGS) entry which is preliminary data.</text>
</comment>
<proteinExistence type="predicted"/>
<evidence type="ECO:0000313" key="3">
    <source>
        <dbReference type="Proteomes" id="UP000278746"/>
    </source>
</evidence>
<keyword evidence="1" id="KW-0694">RNA-binding</keyword>
<dbReference type="AlphaFoldDB" id="A0A3M7TS85"/>
<dbReference type="GO" id="GO:0045893">
    <property type="term" value="P:positive regulation of DNA-templated transcription"/>
    <property type="evidence" value="ECO:0007669"/>
    <property type="project" value="TreeGrafter"/>
</dbReference>
<accession>A0A3M7TS85</accession>
<dbReference type="Proteomes" id="UP000278746">
    <property type="component" value="Unassembled WGS sequence"/>
</dbReference>
<gene>
    <name evidence="2" type="ORF">EBO34_00660</name>
</gene>
<comment type="function">
    <text evidence="1">Regulates expression of the glpD operon. In the presence of glycerol 3-phosphate (G3P) causes antitermination of transcription of glpD at the inverted repeat of the leader region to enhance its transcription. Binds and stabilizes glpD leader mRNA.</text>
</comment>
<dbReference type="GO" id="GO:0006071">
    <property type="term" value="P:glycerol metabolic process"/>
    <property type="evidence" value="ECO:0007669"/>
    <property type="project" value="UniProtKB-UniRule"/>
</dbReference>
<evidence type="ECO:0000256" key="1">
    <source>
        <dbReference type="PIRNR" id="PIRNR016897"/>
    </source>
</evidence>
<dbReference type="SUPFAM" id="SSF110391">
    <property type="entry name" value="GlpP-like"/>
    <property type="match status" value="1"/>
</dbReference>
<organism evidence="2 3">
    <name type="scientific">Alteribacter keqinensis</name>
    <dbReference type="NCBI Taxonomy" id="2483800"/>
    <lineage>
        <taxon>Bacteria</taxon>
        <taxon>Bacillati</taxon>
        <taxon>Bacillota</taxon>
        <taxon>Bacilli</taxon>
        <taxon>Bacillales</taxon>
        <taxon>Bacillaceae</taxon>
        <taxon>Alteribacter</taxon>
    </lineage>
</organism>
<dbReference type="InterPro" id="IPR006699">
    <property type="entry name" value="GlpP"/>
</dbReference>
<dbReference type="Gene3D" id="3.20.20.70">
    <property type="entry name" value="Aldolase class I"/>
    <property type="match status" value="1"/>
</dbReference>
<name>A0A3M7TS85_9BACI</name>
<dbReference type="OrthoDB" id="9799580at2"/>
<keyword evidence="1" id="KW-0319">Glycerol metabolism</keyword>
<dbReference type="RefSeq" id="WP_122896043.1">
    <property type="nucleotide sequence ID" value="NZ_RHIB01000001.1"/>
</dbReference>
<evidence type="ECO:0000313" key="2">
    <source>
        <dbReference type="EMBL" id="RNA68518.1"/>
    </source>
</evidence>
<dbReference type="PANTHER" id="PTHR35787">
    <property type="entry name" value="GLYCEROL UPTAKE OPERON ANTITERMINATOR REGULATORY PROTEIN"/>
    <property type="match status" value="1"/>
</dbReference>